<dbReference type="GO" id="GO:0016020">
    <property type="term" value="C:membrane"/>
    <property type="evidence" value="ECO:0007669"/>
    <property type="project" value="UniProtKB-SubCell"/>
</dbReference>
<dbReference type="FunFam" id="3.30.540.10:FF:000012">
    <property type="entry name" value="Blast:Putative inositol monophosphatase 3"/>
    <property type="match status" value="1"/>
</dbReference>
<evidence type="ECO:0000256" key="13">
    <source>
        <dbReference type="ARBA" id="ARBA00042119"/>
    </source>
</evidence>
<keyword evidence="9" id="KW-0378">Hydrolase</keyword>
<keyword evidence="12" id="KW-0472">Membrane</keyword>
<dbReference type="InterPro" id="IPR020550">
    <property type="entry name" value="Inositol_monophosphatase_CS"/>
</dbReference>
<dbReference type="Pfam" id="PF00459">
    <property type="entry name" value="Inositol_P"/>
    <property type="match status" value="1"/>
</dbReference>
<proteinExistence type="inferred from homology"/>
<dbReference type="GO" id="GO:0012505">
    <property type="term" value="C:endomembrane system"/>
    <property type="evidence" value="ECO:0007669"/>
    <property type="project" value="TreeGrafter"/>
</dbReference>
<dbReference type="GO" id="GO:0052834">
    <property type="term" value="F:inositol monophosphate phosphatase activity"/>
    <property type="evidence" value="ECO:0007669"/>
    <property type="project" value="UniProtKB-EC"/>
</dbReference>
<keyword evidence="7" id="KW-0812">Transmembrane</keyword>
<evidence type="ECO:0000256" key="7">
    <source>
        <dbReference type="ARBA" id="ARBA00022692"/>
    </source>
</evidence>
<evidence type="ECO:0000256" key="10">
    <source>
        <dbReference type="ARBA" id="ARBA00022842"/>
    </source>
</evidence>
<keyword evidence="8 15" id="KW-0479">Metal-binding</keyword>
<dbReference type="GO" id="GO:0046854">
    <property type="term" value="P:phosphatidylinositol phosphate biosynthetic process"/>
    <property type="evidence" value="ECO:0007669"/>
    <property type="project" value="InterPro"/>
</dbReference>
<dbReference type="PANTHER" id="PTHR43028">
    <property type="entry name" value="3'(2'),5'-BISPHOSPHATE NUCLEOTIDASE 1"/>
    <property type="match status" value="1"/>
</dbReference>
<evidence type="ECO:0000256" key="6">
    <source>
        <dbReference type="ARBA" id="ARBA00013106"/>
    </source>
</evidence>
<dbReference type="Gene3D" id="3.40.190.80">
    <property type="match status" value="1"/>
</dbReference>
<feature type="region of interest" description="Disordered" evidence="16">
    <location>
        <begin position="71"/>
        <end position="93"/>
    </location>
</feature>
<keyword evidence="10 15" id="KW-0460">Magnesium</keyword>
<evidence type="ECO:0000256" key="16">
    <source>
        <dbReference type="SAM" id="MobiDB-lite"/>
    </source>
</evidence>
<dbReference type="GO" id="GO:0046872">
    <property type="term" value="F:metal ion binding"/>
    <property type="evidence" value="ECO:0007669"/>
    <property type="project" value="UniProtKB-KW"/>
</dbReference>
<evidence type="ECO:0000256" key="4">
    <source>
        <dbReference type="ARBA" id="ARBA00005152"/>
    </source>
</evidence>
<dbReference type="Gene3D" id="3.30.540.10">
    <property type="entry name" value="Fructose-1,6-Bisphosphatase, subunit A, domain 1"/>
    <property type="match status" value="1"/>
</dbReference>
<comment type="catalytic activity">
    <reaction evidence="1">
        <text>a myo-inositol phosphate + H2O = myo-inositol + phosphate</text>
        <dbReference type="Rhea" id="RHEA:24056"/>
        <dbReference type="ChEBI" id="CHEBI:15377"/>
        <dbReference type="ChEBI" id="CHEBI:17268"/>
        <dbReference type="ChEBI" id="CHEBI:43474"/>
        <dbReference type="ChEBI" id="CHEBI:84139"/>
        <dbReference type="EC" id="3.1.3.25"/>
    </reaction>
</comment>
<comment type="cofactor">
    <cofactor evidence="2 15">
        <name>Mg(2+)</name>
        <dbReference type="ChEBI" id="CHEBI:18420"/>
    </cofactor>
</comment>
<comment type="pathway">
    <text evidence="4">Polyol metabolism; myo-inositol biosynthesis; myo-inositol from D-glucose 6-phosphate: step 2/2.</text>
</comment>
<dbReference type="PROSITE" id="PS00630">
    <property type="entry name" value="IMP_2"/>
    <property type="match status" value="1"/>
</dbReference>
<evidence type="ECO:0000313" key="17">
    <source>
        <dbReference type="EMBL" id="TFJ80264.1"/>
    </source>
</evidence>
<dbReference type="AlphaFoldDB" id="A0A4D9CP25"/>
<dbReference type="OrthoDB" id="10254945at2759"/>
<dbReference type="PANTHER" id="PTHR43028:SF4">
    <property type="entry name" value="INOSITOL MONOPHOSPHATASE 3"/>
    <property type="match status" value="1"/>
</dbReference>
<feature type="binding site" evidence="15">
    <location>
        <position position="206"/>
    </location>
    <ligand>
        <name>Mg(2+)</name>
        <dbReference type="ChEBI" id="CHEBI:18420"/>
        <label>1</label>
        <note>catalytic</note>
    </ligand>
</feature>
<evidence type="ECO:0000256" key="1">
    <source>
        <dbReference type="ARBA" id="ARBA00001033"/>
    </source>
</evidence>
<organism evidence="17 18">
    <name type="scientific">Nannochloropsis salina CCMP1776</name>
    <dbReference type="NCBI Taxonomy" id="1027361"/>
    <lineage>
        <taxon>Eukaryota</taxon>
        <taxon>Sar</taxon>
        <taxon>Stramenopiles</taxon>
        <taxon>Ochrophyta</taxon>
        <taxon>Eustigmatophyceae</taxon>
        <taxon>Eustigmatales</taxon>
        <taxon>Monodopsidaceae</taxon>
        <taxon>Microchloropsis</taxon>
        <taxon>Microchloropsis salina</taxon>
    </lineage>
</organism>
<evidence type="ECO:0000256" key="2">
    <source>
        <dbReference type="ARBA" id="ARBA00001946"/>
    </source>
</evidence>
<evidence type="ECO:0000313" key="18">
    <source>
        <dbReference type="Proteomes" id="UP000355283"/>
    </source>
</evidence>
<evidence type="ECO:0000256" key="9">
    <source>
        <dbReference type="ARBA" id="ARBA00022801"/>
    </source>
</evidence>
<accession>A0A4D9CP25</accession>
<dbReference type="GO" id="GO:0005737">
    <property type="term" value="C:cytoplasm"/>
    <property type="evidence" value="ECO:0007669"/>
    <property type="project" value="UniProtKB-ARBA"/>
</dbReference>
<feature type="binding site" evidence="15">
    <location>
        <position position="207"/>
    </location>
    <ligand>
        <name>Mg(2+)</name>
        <dbReference type="ChEBI" id="CHEBI:18420"/>
        <label>1</label>
        <note>catalytic</note>
    </ligand>
</feature>
<dbReference type="SUPFAM" id="SSF56655">
    <property type="entry name" value="Carbohydrate phosphatase"/>
    <property type="match status" value="1"/>
</dbReference>
<dbReference type="EMBL" id="SDOX01000175">
    <property type="protein sequence ID" value="TFJ80264.1"/>
    <property type="molecule type" value="Genomic_DNA"/>
</dbReference>
<evidence type="ECO:0000256" key="8">
    <source>
        <dbReference type="ARBA" id="ARBA00022723"/>
    </source>
</evidence>
<dbReference type="InterPro" id="IPR000760">
    <property type="entry name" value="Inositol_monophosphatase-like"/>
</dbReference>
<evidence type="ECO:0000256" key="11">
    <source>
        <dbReference type="ARBA" id="ARBA00022989"/>
    </source>
</evidence>
<protein>
    <recommendedName>
        <fullName evidence="6">inositol-phosphate phosphatase</fullName>
        <ecNumber evidence="6">3.1.3.25</ecNumber>
    </recommendedName>
    <alternativeName>
        <fullName evidence="14">Inositol-1(or 4)-monophosphatase 3</fullName>
    </alternativeName>
    <alternativeName>
        <fullName evidence="13">Myo-inositol monophosphatase A3</fullName>
    </alternativeName>
</protein>
<evidence type="ECO:0000256" key="12">
    <source>
        <dbReference type="ARBA" id="ARBA00023136"/>
    </source>
</evidence>
<name>A0A4D9CP25_9STRA</name>
<dbReference type="Proteomes" id="UP000355283">
    <property type="component" value="Unassembled WGS sequence"/>
</dbReference>
<evidence type="ECO:0000256" key="14">
    <source>
        <dbReference type="ARBA" id="ARBA00042949"/>
    </source>
</evidence>
<dbReference type="InterPro" id="IPR050725">
    <property type="entry name" value="CysQ/Inositol_MonoPase"/>
</dbReference>
<evidence type="ECO:0000256" key="15">
    <source>
        <dbReference type="PIRSR" id="PIRSR600760-2"/>
    </source>
</evidence>
<feature type="binding site" evidence="15">
    <location>
        <position position="204"/>
    </location>
    <ligand>
        <name>Mg(2+)</name>
        <dbReference type="ChEBI" id="CHEBI:18420"/>
        <label>1</label>
        <note>catalytic</note>
    </ligand>
</feature>
<dbReference type="GO" id="GO:0008254">
    <property type="term" value="F:3'-nucleotidase activity"/>
    <property type="evidence" value="ECO:0007669"/>
    <property type="project" value="TreeGrafter"/>
</dbReference>
<feature type="binding site" evidence="15">
    <location>
        <position position="336"/>
    </location>
    <ligand>
        <name>Mg(2+)</name>
        <dbReference type="ChEBI" id="CHEBI:18420"/>
        <label>1</label>
        <note>catalytic</note>
    </ligand>
</feature>
<comment type="similarity">
    <text evidence="5">Belongs to the inositol monophosphatase superfamily.</text>
</comment>
<reference evidence="17 18" key="1">
    <citation type="submission" date="2019-01" db="EMBL/GenBank/DDBJ databases">
        <title>Nuclear Genome Assembly of the Microalgal Biofuel strain Nannochloropsis salina CCMP1776.</title>
        <authorList>
            <person name="Hovde B."/>
        </authorList>
    </citation>
    <scope>NUCLEOTIDE SEQUENCE [LARGE SCALE GENOMIC DNA]</scope>
    <source>
        <strain evidence="17 18">CCMP1776</strain>
    </source>
</reference>
<comment type="caution">
    <text evidence="17">The sequence shown here is derived from an EMBL/GenBank/DDBJ whole genome shotgun (WGS) entry which is preliminary data.</text>
</comment>
<comment type="subcellular location">
    <subcellularLocation>
        <location evidence="3">Membrane</location>
        <topology evidence="3">Single-pass membrane protein</topology>
    </subcellularLocation>
</comment>
<evidence type="ECO:0000256" key="5">
    <source>
        <dbReference type="ARBA" id="ARBA00009759"/>
    </source>
</evidence>
<feature type="binding site" evidence="15">
    <location>
        <position position="169"/>
    </location>
    <ligand>
        <name>Mg(2+)</name>
        <dbReference type="ChEBI" id="CHEBI:18420"/>
        <label>1</label>
        <note>catalytic</note>
    </ligand>
</feature>
<keyword evidence="18" id="KW-1185">Reference proteome</keyword>
<gene>
    <name evidence="17" type="ORF">NSK_008407</name>
</gene>
<dbReference type="EC" id="3.1.3.25" evidence="6"/>
<evidence type="ECO:0000256" key="3">
    <source>
        <dbReference type="ARBA" id="ARBA00004167"/>
    </source>
</evidence>
<sequence length="401" mass="43011">MGASIDERKPMVSGFGYASHSSSGIGSAHFRGRGRSHAPFKTWIWRHWPLLMVGSFGAFYLIHRLSHMGSSTSAPKATSQSAQQLRSDSSRVQNGKVRLSDLIGASIHLSEVAAHEITDVKFGGKEATEVKGKTDEGVDEPVTLADARSNSVFVNGLRELFPGISILSEETDPDLEEVGISAINGVELTHDPWLDLNDILITVDPLDATKEFTENLLHFVTTMVCVVHKGKPIAGIINEPFVKDEAAVWGVALDKATEGADLRVSHGLQPSTEDTVAGADKVVISRSHTGSGADVVSEYLPGKQPVFAGGSGYKALRVLEGDANAYVHVTKIKSWDVCAADAVVHAAGGEFTNLKGERLVYEKDDPMISGGIIAAADSKMHAWYVEKLAPLQSSHGDKHRI</sequence>
<keyword evidence="11" id="KW-1133">Transmembrane helix</keyword>